<name>A0A3S0I688_9DEIO</name>
<dbReference type="Pfam" id="PF13238">
    <property type="entry name" value="AAA_18"/>
    <property type="match status" value="1"/>
</dbReference>
<evidence type="ECO:0000313" key="2">
    <source>
        <dbReference type="Proteomes" id="UP000277766"/>
    </source>
</evidence>
<dbReference type="GO" id="GO:0016301">
    <property type="term" value="F:kinase activity"/>
    <property type="evidence" value="ECO:0007669"/>
    <property type="project" value="UniProtKB-KW"/>
</dbReference>
<proteinExistence type="predicted"/>
<gene>
    <name evidence="1" type="ORF">EJ104_09815</name>
</gene>
<dbReference type="OrthoDB" id="5019413at2"/>
<dbReference type="AlphaFoldDB" id="A0A3S0I688"/>
<accession>A0A3S0I688</accession>
<dbReference type="SUPFAM" id="SSF52540">
    <property type="entry name" value="P-loop containing nucleoside triphosphate hydrolases"/>
    <property type="match status" value="1"/>
</dbReference>
<comment type="caution">
    <text evidence="1">The sequence shown here is derived from an EMBL/GenBank/DDBJ whole genome shotgun (WGS) entry which is preliminary data.</text>
</comment>
<protein>
    <submittedName>
        <fullName evidence="1">Shikimate kinase</fullName>
    </submittedName>
</protein>
<dbReference type="InterPro" id="IPR027417">
    <property type="entry name" value="P-loop_NTPase"/>
</dbReference>
<dbReference type="EMBL" id="RXPE01000022">
    <property type="protein sequence ID" value="RTR25718.1"/>
    <property type="molecule type" value="Genomic_DNA"/>
</dbReference>
<keyword evidence="1" id="KW-0418">Kinase</keyword>
<sequence length="177" mass="19867">MSSEAKVVQRKLVAPGAEKVIFVTGMSGTGKTTVLERLRQLGFETVDTDEEGWGEEVWFPDEGRTGWVWKEKRIAYLLAQPRQTPLFLSGTVSNQGKFYPQFDHVVLLSAPTEVMLERVRERTNNSYGKTADQQAEILEYTRTVEPLLRRGADLEIDTAHASASEVAEQLIQLAQTP</sequence>
<organism evidence="1 2">
    <name type="scientific">Deinococcus radiophilus</name>
    <dbReference type="NCBI Taxonomy" id="32062"/>
    <lineage>
        <taxon>Bacteria</taxon>
        <taxon>Thermotogati</taxon>
        <taxon>Deinococcota</taxon>
        <taxon>Deinococci</taxon>
        <taxon>Deinococcales</taxon>
        <taxon>Deinococcaceae</taxon>
        <taxon>Deinococcus</taxon>
    </lineage>
</organism>
<dbReference type="Proteomes" id="UP000277766">
    <property type="component" value="Unassembled WGS sequence"/>
</dbReference>
<keyword evidence="1" id="KW-0808">Transferase</keyword>
<keyword evidence="2" id="KW-1185">Reference proteome</keyword>
<dbReference type="Gene3D" id="3.40.50.300">
    <property type="entry name" value="P-loop containing nucleotide triphosphate hydrolases"/>
    <property type="match status" value="1"/>
</dbReference>
<evidence type="ECO:0000313" key="1">
    <source>
        <dbReference type="EMBL" id="RTR25718.1"/>
    </source>
</evidence>
<reference evidence="1 2" key="1">
    <citation type="submission" date="2018-12" db="EMBL/GenBank/DDBJ databases">
        <title>Deinococcus radiophilus ATCC 27603 genome sequencing and assembly.</title>
        <authorList>
            <person name="Maclea K.S."/>
            <person name="Maynard C.R."/>
        </authorList>
    </citation>
    <scope>NUCLEOTIDE SEQUENCE [LARGE SCALE GENOMIC DNA]</scope>
    <source>
        <strain evidence="1 2">ATCC 27603</strain>
    </source>
</reference>